<keyword evidence="1" id="KW-1133">Transmembrane helix</keyword>
<evidence type="ECO:0000256" key="1">
    <source>
        <dbReference type="SAM" id="Phobius"/>
    </source>
</evidence>
<dbReference type="OMA" id="AVWKRTI"/>
<feature type="transmembrane region" description="Helical" evidence="1">
    <location>
        <begin position="20"/>
        <end position="45"/>
    </location>
</feature>
<gene>
    <name evidence="2" type="primary">LOC107790117</name>
</gene>
<keyword evidence="1" id="KW-0812">Transmembrane</keyword>
<dbReference type="AlphaFoldDB" id="A0A1S3ZT80"/>
<dbReference type="KEGG" id="nta:107790117"/>
<sequence>MARNIPTLHLYNKLSLLPPSITYFVTVLLVFAIISMVAFLCGVGAHKREKEKKKSVQLGGKKPVGRLESNISSTKALLMAKIISWRKEQDEDDNQPKENWEDENALWKRTIIKGEKCRPLDFSGKISYDAKGNMVLD</sequence>
<dbReference type="PaxDb" id="4097-A0A1S3ZT80"/>
<evidence type="ECO:0008006" key="3">
    <source>
        <dbReference type="Google" id="ProtNLM"/>
    </source>
</evidence>
<name>A0A1S3ZT80_TOBAC</name>
<evidence type="ECO:0000313" key="2">
    <source>
        <dbReference type="RefSeq" id="XP_016467508.1"/>
    </source>
</evidence>
<dbReference type="PANTHER" id="PTHR33237:SF31">
    <property type="entry name" value="F2P16.13 PROTEIN"/>
    <property type="match status" value="1"/>
</dbReference>
<dbReference type="OrthoDB" id="674685at2759"/>
<proteinExistence type="predicted"/>
<dbReference type="PANTHER" id="PTHR33237">
    <property type="entry name" value="F2P16.13 PROTEIN-RELATED"/>
    <property type="match status" value="1"/>
</dbReference>
<accession>A0A1S3ZT80</accession>
<protein>
    <recommendedName>
        <fullName evidence="3">Transmembrane protein</fullName>
    </recommendedName>
</protein>
<organism evidence="2">
    <name type="scientific">Nicotiana tabacum</name>
    <name type="common">Common tobacco</name>
    <dbReference type="NCBI Taxonomy" id="4097"/>
    <lineage>
        <taxon>Eukaryota</taxon>
        <taxon>Viridiplantae</taxon>
        <taxon>Streptophyta</taxon>
        <taxon>Embryophyta</taxon>
        <taxon>Tracheophyta</taxon>
        <taxon>Spermatophyta</taxon>
        <taxon>Magnoliopsida</taxon>
        <taxon>eudicotyledons</taxon>
        <taxon>Gunneridae</taxon>
        <taxon>Pentapetalae</taxon>
        <taxon>asterids</taxon>
        <taxon>lamiids</taxon>
        <taxon>Solanales</taxon>
        <taxon>Solanaceae</taxon>
        <taxon>Nicotianoideae</taxon>
        <taxon>Nicotianeae</taxon>
        <taxon>Nicotiana</taxon>
    </lineage>
</organism>
<reference evidence="2" key="1">
    <citation type="submission" date="2025-08" db="UniProtKB">
        <authorList>
            <consortium name="RefSeq"/>
        </authorList>
    </citation>
    <scope>IDENTIFICATION</scope>
</reference>
<keyword evidence="1" id="KW-0472">Membrane</keyword>
<dbReference type="STRING" id="4097.A0A1S3ZT80"/>
<dbReference type="RefSeq" id="XP_016467508.1">
    <property type="nucleotide sequence ID" value="XM_016612022.1"/>
</dbReference>